<sequence>MVLGMIFKLLPTYGNLCRLLAFFVGMVFPTYESFKAIESKCPGDDTQWLMYWVCYAVLLSLEQVAWPFLIWIPFYRLVRVGALAWLALPQTRGASLLYESFVRPFLLVAIEKARELPALEPYVRDFMPVAKRQIEATFEKAKQQAAASGTEEEEEHTYRTGRSKPGRGAAASPGLVLGPSVALMVIDVQQDFIRGSLTVPGGEALLPLLNSLAAAVAAAGGADHVSFVSSHPGRQLYDTVEVEVDGRSWPVKLFPPHCVAGSPGVELAEGFERRHVHHVVRKGRHAGLESFSAFYDMAHTGCTDLADWLRQRGVRTVLVCGVATEYCVRATALDSLTEGFQTVLLTDAVAGVDEDASRAAVAEMQQAGAVLMCGAELLEQSPDAAAAAASSSSSSKAAVAGQGQQQLAGVGTEE</sequence>
<evidence type="ECO:0000256" key="4">
    <source>
        <dbReference type="ARBA" id="ARBA00022801"/>
    </source>
</evidence>
<dbReference type="Gene3D" id="3.40.50.850">
    <property type="entry name" value="Isochorismatase-like"/>
    <property type="match status" value="1"/>
</dbReference>
<comment type="caution">
    <text evidence="10">The sequence shown here is derived from an EMBL/GenBank/DDBJ whole genome shotgun (WGS) entry which is preliminary data.</text>
</comment>
<protein>
    <recommendedName>
        <fullName evidence="6">nicotinamidase</fullName>
        <ecNumber evidence="6">3.5.1.19</ecNumber>
    </recommendedName>
    <alternativeName>
        <fullName evidence="7">Nicotinamide deamidase</fullName>
    </alternativeName>
</protein>
<evidence type="ECO:0000256" key="3">
    <source>
        <dbReference type="ARBA" id="ARBA00022723"/>
    </source>
</evidence>
<comment type="similarity">
    <text evidence="1">Belongs to the isochorismatase family.</text>
</comment>
<dbReference type="OrthoDB" id="10009287at2759"/>
<dbReference type="Proteomes" id="UP000239899">
    <property type="component" value="Unassembled WGS sequence"/>
</dbReference>
<dbReference type="PANTHER" id="PTHR11080">
    <property type="entry name" value="PYRAZINAMIDASE/NICOTINAMIDASE"/>
    <property type="match status" value="1"/>
</dbReference>
<dbReference type="GO" id="GO:0008936">
    <property type="term" value="F:nicotinamidase activity"/>
    <property type="evidence" value="ECO:0007669"/>
    <property type="project" value="UniProtKB-EC"/>
</dbReference>
<accession>A0A2P6TGK4</accession>
<evidence type="ECO:0000256" key="7">
    <source>
        <dbReference type="ARBA" id="ARBA00043224"/>
    </source>
</evidence>
<dbReference type="InterPro" id="IPR052347">
    <property type="entry name" value="Isochorismatase_Nicotinamidase"/>
</dbReference>
<keyword evidence="3" id="KW-0479">Metal-binding</keyword>
<evidence type="ECO:0000256" key="2">
    <source>
        <dbReference type="ARBA" id="ARBA00022642"/>
    </source>
</evidence>
<dbReference type="InterPro" id="IPR036380">
    <property type="entry name" value="Isochorismatase-like_sf"/>
</dbReference>
<name>A0A2P6TGK4_CHLSO</name>
<feature type="region of interest" description="Disordered" evidence="8">
    <location>
        <begin position="142"/>
        <end position="171"/>
    </location>
</feature>
<gene>
    <name evidence="10" type="ORF">C2E21_7796</name>
</gene>
<evidence type="ECO:0000256" key="8">
    <source>
        <dbReference type="SAM" id="MobiDB-lite"/>
    </source>
</evidence>
<feature type="domain" description="Isochorismatase-like" evidence="9">
    <location>
        <begin position="182"/>
        <end position="375"/>
    </location>
</feature>
<dbReference type="InterPro" id="IPR004345">
    <property type="entry name" value="TB2_DP1_HVA22"/>
</dbReference>
<dbReference type="GO" id="GO:0019363">
    <property type="term" value="P:pyridine nucleotide biosynthetic process"/>
    <property type="evidence" value="ECO:0007669"/>
    <property type="project" value="UniProtKB-KW"/>
</dbReference>
<dbReference type="EMBL" id="LHPG02000017">
    <property type="protein sequence ID" value="PRW33252.1"/>
    <property type="molecule type" value="Genomic_DNA"/>
</dbReference>
<evidence type="ECO:0000256" key="6">
    <source>
        <dbReference type="ARBA" id="ARBA00039017"/>
    </source>
</evidence>
<dbReference type="Pfam" id="PF03134">
    <property type="entry name" value="TB2_DP1_HVA22"/>
    <property type="match status" value="1"/>
</dbReference>
<keyword evidence="4" id="KW-0378">Hydrolase</keyword>
<dbReference type="AlphaFoldDB" id="A0A2P6TGK4"/>
<dbReference type="PANTHER" id="PTHR11080:SF2">
    <property type="entry name" value="LD05707P"/>
    <property type="match status" value="1"/>
</dbReference>
<evidence type="ECO:0000313" key="10">
    <source>
        <dbReference type="EMBL" id="PRW33252.1"/>
    </source>
</evidence>
<dbReference type="Pfam" id="PF00857">
    <property type="entry name" value="Isochorismatase"/>
    <property type="match status" value="1"/>
</dbReference>
<evidence type="ECO:0000256" key="1">
    <source>
        <dbReference type="ARBA" id="ARBA00006336"/>
    </source>
</evidence>
<evidence type="ECO:0000256" key="5">
    <source>
        <dbReference type="ARBA" id="ARBA00037900"/>
    </source>
</evidence>
<keyword evidence="11" id="KW-1185">Reference proteome</keyword>
<dbReference type="EC" id="3.5.1.19" evidence="6"/>
<evidence type="ECO:0000259" key="9">
    <source>
        <dbReference type="Pfam" id="PF00857"/>
    </source>
</evidence>
<keyword evidence="2" id="KW-0662">Pyridine nucleotide biosynthesis</keyword>
<comment type="pathway">
    <text evidence="5">Cofactor biosynthesis; nicotinate biosynthesis; nicotinate from nicotinamide: step 1/1.</text>
</comment>
<proteinExistence type="inferred from homology"/>
<evidence type="ECO:0000313" key="11">
    <source>
        <dbReference type="Proteomes" id="UP000239899"/>
    </source>
</evidence>
<dbReference type="SUPFAM" id="SSF52499">
    <property type="entry name" value="Isochorismatase-like hydrolases"/>
    <property type="match status" value="1"/>
</dbReference>
<dbReference type="STRING" id="3076.A0A2P6TGK4"/>
<dbReference type="InterPro" id="IPR000868">
    <property type="entry name" value="Isochorismatase-like_dom"/>
</dbReference>
<reference evidence="10 11" key="1">
    <citation type="journal article" date="2018" name="Plant J.">
        <title>Genome sequences of Chlorella sorokiniana UTEX 1602 and Micractinium conductrix SAG 241.80: implications to maltose excretion by a green alga.</title>
        <authorList>
            <person name="Arriola M.B."/>
            <person name="Velmurugan N."/>
            <person name="Zhang Y."/>
            <person name="Plunkett M.H."/>
            <person name="Hondzo H."/>
            <person name="Barney B.M."/>
        </authorList>
    </citation>
    <scope>NUCLEOTIDE SEQUENCE [LARGE SCALE GENOMIC DNA]</scope>
    <source>
        <strain evidence="11">UTEX 1602</strain>
    </source>
</reference>
<organism evidence="10 11">
    <name type="scientific">Chlorella sorokiniana</name>
    <name type="common">Freshwater green alga</name>
    <dbReference type="NCBI Taxonomy" id="3076"/>
    <lineage>
        <taxon>Eukaryota</taxon>
        <taxon>Viridiplantae</taxon>
        <taxon>Chlorophyta</taxon>
        <taxon>core chlorophytes</taxon>
        <taxon>Trebouxiophyceae</taxon>
        <taxon>Chlorellales</taxon>
        <taxon>Chlorellaceae</taxon>
        <taxon>Chlorella clade</taxon>
        <taxon>Chlorella</taxon>
    </lineage>
</organism>
<dbReference type="GO" id="GO:0046872">
    <property type="term" value="F:metal ion binding"/>
    <property type="evidence" value="ECO:0007669"/>
    <property type="project" value="UniProtKB-KW"/>
</dbReference>